<protein>
    <recommendedName>
        <fullName evidence="3">Phage protein, HK97 gp10 family</fullName>
    </recommendedName>
</protein>
<dbReference type="RefSeq" id="WP_076400250.1">
    <property type="nucleotide sequence ID" value="NZ_FTOA01000003.1"/>
</dbReference>
<dbReference type="AlphaFoldDB" id="A0A1N7LSH0"/>
<keyword evidence="2" id="KW-1185">Reference proteome</keyword>
<sequence>MAGINLQRVSLLLAERVREIATRQGRVPFDRGDLRKSHVVQPSGSFGAEVGSNMPYARAVHDGRPALIIRPKTAKGLFWGGADHPVKSVFQPARTGRPWLRDAIAEMNGEPLDFLTPHIGPQATQMLADALQSLRSLHVKKG</sequence>
<reference evidence="1 2" key="1">
    <citation type="submission" date="2017-01" db="EMBL/GenBank/DDBJ databases">
        <authorList>
            <person name="Mah S.A."/>
            <person name="Swanson W.J."/>
            <person name="Moy G.W."/>
            <person name="Vacquier V.D."/>
        </authorList>
    </citation>
    <scope>NUCLEOTIDE SEQUENCE [LARGE SCALE GENOMIC DNA]</scope>
    <source>
        <strain evidence="1 2">DSM 11589</strain>
    </source>
</reference>
<dbReference type="EMBL" id="FTOA01000003">
    <property type="protein sequence ID" value="SIS76651.1"/>
    <property type="molecule type" value="Genomic_DNA"/>
</dbReference>
<name>A0A1N7LSH0_9PROT</name>
<dbReference type="STRING" id="80876.SAMN05421779_103523"/>
<proteinExistence type="predicted"/>
<evidence type="ECO:0000313" key="1">
    <source>
        <dbReference type="EMBL" id="SIS76651.1"/>
    </source>
</evidence>
<evidence type="ECO:0000313" key="2">
    <source>
        <dbReference type="Proteomes" id="UP000185678"/>
    </source>
</evidence>
<dbReference type="Proteomes" id="UP000185678">
    <property type="component" value="Unassembled WGS sequence"/>
</dbReference>
<dbReference type="OrthoDB" id="4226606at2"/>
<organism evidence="1 2">
    <name type="scientific">Insolitispirillum peregrinum</name>
    <dbReference type="NCBI Taxonomy" id="80876"/>
    <lineage>
        <taxon>Bacteria</taxon>
        <taxon>Pseudomonadati</taxon>
        <taxon>Pseudomonadota</taxon>
        <taxon>Alphaproteobacteria</taxon>
        <taxon>Rhodospirillales</taxon>
        <taxon>Novispirillaceae</taxon>
        <taxon>Insolitispirillum</taxon>
    </lineage>
</organism>
<evidence type="ECO:0008006" key="3">
    <source>
        <dbReference type="Google" id="ProtNLM"/>
    </source>
</evidence>
<accession>A0A1N7LSH0</accession>
<gene>
    <name evidence="1" type="ORF">SAMN05421779_103523</name>
</gene>